<dbReference type="SUPFAM" id="SSF53850">
    <property type="entry name" value="Periplasmic binding protein-like II"/>
    <property type="match status" value="1"/>
</dbReference>
<keyword evidence="2" id="KW-0732">Signal</keyword>
<comment type="similarity">
    <text evidence="1">Belongs to the UPF0065 (bug) family.</text>
</comment>
<evidence type="ECO:0000313" key="4">
    <source>
        <dbReference type="Proteomes" id="UP001305521"/>
    </source>
</evidence>
<feature type="signal peptide" evidence="2">
    <location>
        <begin position="1"/>
        <end position="24"/>
    </location>
</feature>
<dbReference type="RefSeq" id="WP_318648217.1">
    <property type="nucleotide sequence ID" value="NZ_CP137852.1"/>
</dbReference>
<dbReference type="InterPro" id="IPR005064">
    <property type="entry name" value="BUG"/>
</dbReference>
<feature type="chain" id="PRO_5047431548" evidence="2">
    <location>
        <begin position="25"/>
        <end position="315"/>
    </location>
</feature>
<gene>
    <name evidence="3" type="ORF">R9Z33_19460</name>
</gene>
<reference evidence="3 4" key="1">
    <citation type="submission" date="2023-11" db="EMBL/GenBank/DDBJ databases">
        <title>Arctic aerobic anoxygenic photoheterotroph Sediminicoccus rosea KRV36 adapts its photosynthesis to long days of polar summer.</title>
        <authorList>
            <person name="Tomasch J."/>
            <person name="Kopejtka K."/>
            <person name="Bily T."/>
            <person name="Gardiner A.T."/>
            <person name="Gardian Z."/>
            <person name="Shivaramu S."/>
            <person name="Koblizek M."/>
            <person name="Engelhardt F."/>
            <person name="Kaftan D."/>
        </authorList>
    </citation>
    <scope>NUCLEOTIDE SEQUENCE [LARGE SCALE GENOMIC DNA]</scope>
    <source>
        <strain evidence="3 4">R-30</strain>
    </source>
</reference>
<protein>
    <submittedName>
        <fullName evidence="3">Tripartite tricarboxylate transporter substrate binding protein</fullName>
    </submittedName>
</protein>
<proteinExistence type="inferred from homology"/>
<dbReference type="Gene3D" id="3.40.190.150">
    <property type="entry name" value="Bordetella uptake gene, domain 1"/>
    <property type="match status" value="1"/>
</dbReference>
<dbReference type="EMBL" id="CP137852">
    <property type="protein sequence ID" value="WPB84261.1"/>
    <property type="molecule type" value="Genomic_DNA"/>
</dbReference>
<dbReference type="Pfam" id="PF03401">
    <property type="entry name" value="TctC"/>
    <property type="match status" value="1"/>
</dbReference>
<dbReference type="Proteomes" id="UP001305521">
    <property type="component" value="Chromosome"/>
</dbReference>
<dbReference type="CDD" id="cd07012">
    <property type="entry name" value="PBP2_Bug_TTT"/>
    <property type="match status" value="1"/>
</dbReference>
<dbReference type="InterPro" id="IPR042100">
    <property type="entry name" value="Bug_dom1"/>
</dbReference>
<accession>A0ABZ0PG81</accession>
<name>A0ABZ0PG81_9PROT</name>
<dbReference type="PIRSF" id="PIRSF017082">
    <property type="entry name" value="YflP"/>
    <property type="match status" value="1"/>
</dbReference>
<organism evidence="3 4">
    <name type="scientific">Sediminicoccus rosea</name>
    <dbReference type="NCBI Taxonomy" id="1225128"/>
    <lineage>
        <taxon>Bacteria</taxon>
        <taxon>Pseudomonadati</taxon>
        <taxon>Pseudomonadota</taxon>
        <taxon>Alphaproteobacteria</taxon>
        <taxon>Acetobacterales</taxon>
        <taxon>Roseomonadaceae</taxon>
        <taxon>Sediminicoccus</taxon>
    </lineage>
</organism>
<dbReference type="Gene3D" id="3.40.190.10">
    <property type="entry name" value="Periplasmic binding protein-like II"/>
    <property type="match status" value="1"/>
</dbReference>
<evidence type="ECO:0000256" key="2">
    <source>
        <dbReference type="SAM" id="SignalP"/>
    </source>
</evidence>
<sequence length="315" mass="32835">MTMRSLFARLAALAILAMPGAASAQAPITIVVNFVAGGPSDLMGRLLAPELSAALGTQVVIKNSVGAAGGIGAAEVARARPDGTTLLLSPIGAMAIQPHFRADLPYRPTDFAPICQVADTPVVVMSAPGSPLRSLAEVISRAREANGSFNFGSTGPGSLPHIATVALARAAGVPMTHIPYRGNAEAVTALLRGDVSIFADQPGTLRANNLQAVALLAERRTPEFPDTPTGREQGVDLVYSIWSGLFAPAGTPPEFLARVEAACQRALRAPAVVEGFQRLATPIVFRNQRDFAAFWAAELEKFRGIVQAAGIRPGD</sequence>
<evidence type="ECO:0000313" key="3">
    <source>
        <dbReference type="EMBL" id="WPB84261.1"/>
    </source>
</evidence>
<dbReference type="PANTHER" id="PTHR42928">
    <property type="entry name" value="TRICARBOXYLATE-BINDING PROTEIN"/>
    <property type="match status" value="1"/>
</dbReference>
<evidence type="ECO:0000256" key="1">
    <source>
        <dbReference type="ARBA" id="ARBA00006987"/>
    </source>
</evidence>
<dbReference type="PANTHER" id="PTHR42928:SF5">
    <property type="entry name" value="BLR1237 PROTEIN"/>
    <property type="match status" value="1"/>
</dbReference>
<keyword evidence="4" id="KW-1185">Reference proteome</keyword>